<keyword evidence="2" id="KW-0175">Coiled coil</keyword>
<evidence type="ECO:0000313" key="6">
    <source>
        <dbReference type="Proteomes" id="UP000547444"/>
    </source>
</evidence>
<proteinExistence type="predicted"/>
<feature type="region of interest" description="Disordered" evidence="3">
    <location>
        <begin position="206"/>
        <end position="226"/>
    </location>
</feature>
<dbReference type="InterPro" id="IPR054612">
    <property type="entry name" value="Phage_capsid-like_C"/>
</dbReference>
<evidence type="ECO:0000256" key="1">
    <source>
        <dbReference type="ARBA" id="ARBA00004328"/>
    </source>
</evidence>
<dbReference type="Gene3D" id="3.30.2320.10">
    <property type="entry name" value="hypothetical protein PF0899 domain"/>
    <property type="match status" value="1"/>
</dbReference>
<keyword evidence="6" id="KW-1185">Reference proteome</keyword>
<dbReference type="Pfam" id="PF05065">
    <property type="entry name" value="Phage_capsid"/>
    <property type="match status" value="1"/>
</dbReference>
<comment type="caution">
    <text evidence="5">The sequence shown here is derived from an EMBL/GenBank/DDBJ whole genome shotgun (WGS) entry which is preliminary data.</text>
</comment>
<dbReference type="Gene3D" id="3.30.2400.10">
    <property type="entry name" value="Major capsid protein gp5"/>
    <property type="match status" value="1"/>
</dbReference>
<dbReference type="NCBIfam" id="TIGR01554">
    <property type="entry name" value="major_cap_HK97"/>
    <property type="match status" value="1"/>
</dbReference>
<dbReference type="RefSeq" id="WP_234901638.1">
    <property type="nucleotide sequence ID" value="NZ_JAANOW010000003.1"/>
</dbReference>
<dbReference type="Proteomes" id="UP000547444">
    <property type="component" value="Unassembled WGS sequence"/>
</dbReference>
<dbReference type="InterPro" id="IPR024455">
    <property type="entry name" value="Phage_capsid"/>
</dbReference>
<dbReference type="AlphaFoldDB" id="A0A7X5U446"/>
<evidence type="ECO:0000313" key="5">
    <source>
        <dbReference type="EMBL" id="NIH98062.1"/>
    </source>
</evidence>
<accession>A0A7X5U446</accession>
<protein>
    <submittedName>
        <fullName evidence="5">HK97 family phage major capsid protein</fullName>
    </submittedName>
</protein>
<organism evidence="5 6">
    <name type="scientific">Mycolicibacterium fluoranthenivorans</name>
    <dbReference type="NCBI Taxonomy" id="258505"/>
    <lineage>
        <taxon>Bacteria</taxon>
        <taxon>Bacillati</taxon>
        <taxon>Actinomycetota</taxon>
        <taxon>Actinomycetes</taxon>
        <taxon>Mycobacteriales</taxon>
        <taxon>Mycobacteriaceae</taxon>
        <taxon>Mycolicibacterium</taxon>
    </lineage>
</organism>
<dbReference type="EMBL" id="JAANOW010000003">
    <property type="protein sequence ID" value="NIH98062.1"/>
    <property type="molecule type" value="Genomic_DNA"/>
</dbReference>
<gene>
    <name evidence="5" type="ORF">FHU31_005068</name>
</gene>
<sequence>MMTATKLADLQKAALAQTAKAREIIEANPDKAPSEWGDNTRVDYDTAIKAAKDLLDQIKTAKQDLAILDQAKGLAAEIGEPAVEDLDVQGKQPIRERVKALGLQVVESPEFKAMLKPFGGLDAARIPEKARIQSDPIGIKGLFVGGTDTSAGAFVVNEQTGIVEMLGRKELKIRDLVSVRRTGSDTVEYVEQTAHTNAAAVVPEATSSAAPQAPAGTVQADLVRDPNGGYKPEGSWAFVRRTAVVKTIAEWVPSTKRALADVAQLEGLINDELRADIAEAEESQILSGDGTGENFTGIRNWSGIQTQAFSTDIFETARKAITKARVVGRVNPNAIVVSPATAEIIDLAKDLNGQYRYGGPQSIGPRTLWGRPVVESETQPDTDILVGDFSKAVLWDREQTTVTISDSHADFFIRNMVAILAEERCAFAVTRPKAFVKAALS</sequence>
<evidence type="ECO:0000256" key="2">
    <source>
        <dbReference type="SAM" id="Coils"/>
    </source>
</evidence>
<evidence type="ECO:0000259" key="4">
    <source>
        <dbReference type="Pfam" id="PF05065"/>
    </source>
</evidence>
<evidence type="ECO:0000256" key="3">
    <source>
        <dbReference type="SAM" id="MobiDB-lite"/>
    </source>
</evidence>
<dbReference type="SUPFAM" id="SSF56563">
    <property type="entry name" value="Major capsid protein gp5"/>
    <property type="match status" value="1"/>
</dbReference>
<name>A0A7X5U446_9MYCO</name>
<comment type="subcellular location">
    <subcellularLocation>
        <location evidence="1">Virion</location>
    </subcellularLocation>
</comment>
<reference evidence="5 6" key="1">
    <citation type="submission" date="2020-03" db="EMBL/GenBank/DDBJ databases">
        <title>Sequencing the genomes of 1000 actinobacteria strains.</title>
        <authorList>
            <person name="Klenk H.-P."/>
        </authorList>
    </citation>
    <scope>NUCLEOTIDE SEQUENCE [LARGE SCALE GENOMIC DNA]</scope>
    <source>
        <strain evidence="5 6">DSM 44556</strain>
    </source>
</reference>
<feature type="domain" description="Phage capsid-like C-terminal" evidence="4">
    <location>
        <begin position="153"/>
        <end position="438"/>
    </location>
</feature>
<feature type="coiled-coil region" evidence="2">
    <location>
        <begin position="44"/>
        <end position="71"/>
    </location>
</feature>